<feature type="region of interest" description="Disordered" evidence="1">
    <location>
        <begin position="1"/>
        <end position="76"/>
    </location>
</feature>
<proteinExistence type="predicted"/>
<feature type="non-terminal residue" evidence="2">
    <location>
        <position position="1"/>
    </location>
</feature>
<evidence type="ECO:0000313" key="2">
    <source>
        <dbReference type="EMBL" id="CAF5149204.1"/>
    </source>
</evidence>
<reference evidence="2" key="1">
    <citation type="submission" date="2021-02" db="EMBL/GenBank/DDBJ databases">
        <authorList>
            <person name="Nowell W R."/>
        </authorList>
    </citation>
    <scope>NUCLEOTIDE SEQUENCE</scope>
</reference>
<dbReference type="AlphaFoldDB" id="A0A822GAL2"/>
<sequence length="76" mass="8386">PNQQPASIRPLMPREIRPTQNSNRPSSSSQQGRSQQQQQQQQSRNNSNSATPLTVTIPKVSSATYYNQTSSSSPQS</sequence>
<dbReference type="EMBL" id="CAJOBR010098022">
    <property type="protein sequence ID" value="CAF5149204.1"/>
    <property type="molecule type" value="Genomic_DNA"/>
</dbReference>
<evidence type="ECO:0000256" key="1">
    <source>
        <dbReference type="SAM" id="MobiDB-lite"/>
    </source>
</evidence>
<protein>
    <submittedName>
        <fullName evidence="2">Uncharacterized protein</fullName>
    </submittedName>
</protein>
<feature type="non-terminal residue" evidence="2">
    <location>
        <position position="76"/>
    </location>
</feature>
<feature type="compositionally biased region" description="Low complexity" evidence="1">
    <location>
        <begin position="20"/>
        <end position="49"/>
    </location>
</feature>
<dbReference type="Proteomes" id="UP000663848">
    <property type="component" value="Unassembled WGS sequence"/>
</dbReference>
<accession>A0A822GAL2</accession>
<gene>
    <name evidence="2" type="ORF">QYT958_LOCUS48395</name>
</gene>
<comment type="caution">
    <text evidence="2">The sequence shown here is derived from an EMBL/GenBank/DDBJ whole genome shotgun (WGS) entry which is preliminary data.</text>
</comment>
<organism evidence="2 3">
    <name type="scientific">Rotaria socialis</name>
    <dbReference type="NCBI Taxonomy" id="392032"/>
    <lineage>
        <taxon>Eukaryota</taxon>
        <taxon>Metazoa</taxon>
        <taxon>Spiralia</taxon>
        <taxon>Gnathifera</taxon>
        <taxon>Rotifera</taxon>
        <taxon>Eurotatoria</taxon>
        <taxon>Bdelloidea</taxon>
        <taxon>Philodinida</taxon>
        <taxon>Philodinidae</taxon>
        <taxon>Rotaria</taxon>
    </lineage>
</organism>
<name>A0A822GAL2_9BILA</name>
<evidence type="ECO:0000313" key="3">
    <source>
        <dbReference type="Proteomes" id="UP000663848"/>
    </source>
</evidence>
<feature type="compositionally biased region" description="Polar residues" evidence="1">
    <location>
        <begin position="50"/>
        <end position="76"/>
    </location>
</feature>